<evidence type="ECO:0000313" key="3">
    <source>
        <dbReference type="EMBL" id="MBC9978618.1"/>
    </source>
</evidence>
<feature type="compositionally biased region" description="Basic and acidic residues" evidence="2">
    <location>
        <begin position="467"/>
        <end position="476"/>
    </location>
</feature>
<keyword evidence="1" id="KW-0233">DNA recombination</keyword>
<organism evidence="3 4">
    <name type="scientific">Bradyrhizobium campsiandrae</name>
    <dbReference type="NCBI Taxonomy" id="1729892"/>
    <lineage>
        <taxon>Bacteria</taxon>
        <taxon>Pseudomonadati</taxon>
        <taxon>Pseudomonadota</taxon>
        <taxon>Alphaproteobacteria</taxon>
        <taxon>Hyphomicrobiales</taxon>
        <taxon>Nitrobacteraceae</taxon>
        <taxon>Bradyrhizobium</taxon>
    </lineage>
</organism>
<name>A0ABR7U468_9BRAD</name>
<dbReference type="Proteomes" id="UP000639516">
    <property type="component" value="Unassembled WGS sequence"/>
</dbReference>
<protein>
    <recommendedName>
        <fullName evidence="5">Tyr recombinase domain-containing protein</fullName>
    </recommendedName>
</protein>
<gene>
    <name evidence="3" type="ORF">HA482_10355</name>
</gene>
<comment type="caution">
    <text evidence="3">The sequence shown here is derived from an EMBL/GenBank/DDBJ whole genome shotgun (WGS) entry which is preliminary data.</text>
</comment>
<feature type="region of interest" description="Disordered" evidence="2">
    <location>
        <begin position="467"/>
        <end position="504"/>
    </location>
</feature>
<dbReference type="Gene3D" id="1.10.443.10">
    <property type="entry name" value="Intergrase catalytic core"/>
    <property type="match status" value="1"/>
</dbReference>
<evidence type="ECO:0000256" key="1">
    <source>
        <dbReference type="ARBA" id="ARBA00023172"/>
    </source>
</evidence>
<sequence length="512" mass="59395">MSKPYHFVNSARAAQQADRLNHFYTSTVAYVNGGKPGPNPLDARLELRAPRPSVAKKPGRRKKKQGIWYIVDGQTERSTGCTEKEHAHALEALAIYKGKKSEELRGAHMPGLLLFDEVLADYCAHLRGRGKTRVLTRAASRAESMARTLLTVHFSGQLIGTYVQDDSHQFWSKLVQIRHEHHLSKGRDPEEEDSEYYVHACVSLLHRAIATYPGRHGQFWCIPIHVPKRTKRRKAREWLRKYQLRRLLLACWGYQWDWEKGCWKTKLVQRPDGTWYESRKVADSDTAFLRQGMSRLIRLIIRTGLRHEAALLMKWGRWDDLGGVEFSDTDGDGWVHRRGLDEYNTPKSLKSTEIYEELKVLLRIWAKQDGYIDPISGELNEKGKKAFIVRDEEDKGYRGYALVEFRQICDWAGLDDTTTIHALKTTAATWCKQRCYSNQSISVMLDTTVDTLEKFYIHVSRETTRSAKEEFDDRAKRQAWRKIRHTEPDPTDPKRRRDREPFSKSLLIAEVA</sequence>
<dbReference type="RefSeq" id="WP_188102798.1">
    <property type="nucleotide sequence ID" value="NZ_JAANIH010000028.1"/>
</dbReference>
<dbReference type="InterPro" id="IPR011010">
    <property type="entry name" value="DNA_brk_join_enz"/>
</dbReference>
<feature type="compositionally biased region" description="Basic and acidic residues" evidence="2">
    <location>
        <begin position="485"/>
        <end position="502"/>
    </location>
</feature>
<accession>A0ABR7U468</accession>
<keyword evidence="4" id="KW-1185">Reference proteome</keyword>
<proteinExistence type="predicted"/>
<reference evidence="3 4" key="1">
    <citation type="journal article" date="2020" name="Arch. Microbiol.">
        <title>Bradyrhizobium campsiandrae sp. nov., a nitrogen-fixing bacterial strain isolated from a native leguminous tree from the Amazon adapted to flooded conditions.</title>
        <authorList>
            <person name="Cabral Michel D."/>
            <person name="Martins da Costa E."/>
            <person name="Azarias Guimaraes A."/>
            <person name="Soares de Carvalho T."/>
            <person name="Santos de Castro Caputo P."/>
            <person name="Willems A."/>
            <person name="de Souza Moreira F.M."/>
        </authorList>
    </citation>
    <scope>NUCLEOTIDE SEQUENCE [LARGE SCALE GENOMIC DNA]</scope>
    <source>
        <strain evidence="4">INPA 384B</strain>
    </source>
</reference>
<evidence type="ECO:0000313" key="4">
    <source>
        <dbReference type="Proteomes" id="UP000639516"/>
    </source>
</evidence>
<dbReference type="InterPro" id="IPR013762">
    <property type="entry name" value="Integrase-like_cat_sf"/>
</dbReference>
<evidence type="ECO:0000256" key="2">
    <source>
        <dbReference type="SAM" id="MobiDB-lite"/>
    </source>
</evidence>
<dbReference type="EMBL" id="JAATTO010000012">
    <property type="protein sequence ID" value="MBC9978618.1"/>
    <property type="molecule type" value="Genomic_DNA"/>
</dbReference>
<dbReference type="SUPFAM" id="SSF56349">
    <property type="entry name" value="DNA breaking-rejoining enzymes"/>
    <property type="match status" value="1"/>
</dbReference>
<evidence type="ECO:0008006" key="5">
    <source>
        <dbReference type="Google" id="ProtNLM"/>
    </source>
</evidence>